<dbReference type="OrthoDB" id="1908093at2"/>
<organism evidence="2 3">
    <name type="scientific">Clostridium magnum DSM 2767</name>
    <dbReference type="NCBI Taxonomy" id="1121326"/>
    <lineage>
        <taxon>Bacteria</taxon>
        <taxon>Bacillati</taxon>
        <taxon>Bacillota</taxon>
        <taxon>Clostridia</taxon>
        <taxon>Eubacteriales</taxon>
        <taxon>Clostridiaceae</taxon>
        <taxon>Clostridium</taxon>
    </lineage>
</organism>
<keyword evidence="1" id="KW-0812">Transmembrane</keyword>
<evidence type="ECO:0000256" key="1">
    <source>
        <dbReference type="SAM" id="Phobius"/>
    </source>
</evidence>
<evidence type="ECO:0000313" key="2">
    <source>
        <dbReference type="EMBL" id="KZL89631.1"/>
    </source>
</evidence>
<reference evidence="2 3" key="1">
    <citation type="submission" date="2016-04" db="EMBL/GenBank/DDBJ databases">
        <title>Genome sequence of Clostridium magnum DSM 2767.</title>
        <authorList>
            <person name="Poehlein A."/>
            <person name="Uhlig R."/>
            <person name="Fischer R."/>
            <person name="Bahl H."/>
            <person name="Daniel R."/>
        </authorList>
    </citation>
    <scope>NUCLEOTIDE SEQUENCE [LARGE SCALE GENOMIC DNA]</scope>
    <source>
        <strain evidence="2 3">DSM 2767</strain>
    </source>
</reference>
<accession>A0A162RAI4</accession>
<name>A0A162RAI4_9CLOT</name>
<dbReference type="RefSeq" id="WP_066628834.1">
    <property type="nucleotide sequence ID" value="NZ_FQXL01000007.1"/>
</dbReference>
<keyword evidence="1" id="KW-1133">Transmembrane helix</keyword>
<evidence type="ECO:0000313" key="3">
    <source>
        <dbReference type="Proteomes" id="UP000076603"/>
    </source>
</evidence>
<protein>
    <submittedName>
        <fullName evidence="2">Uncharacterized protein</fullName>
    </submittedName>
</protein>
<proteinExistence type="predicted"/>
<feature type="transmembrane region" description="Helical" evidence="1">
    <location>
        <begin position="31"/>
        <end position="47"/>
    </location>
</feature>
<dbReference type="PATRIC" id="fig|1121326.3.peg.5187"/>
<dbReference type="AlphaFoldDB" id="A0A162RAI4"/>
<comment type="caution">
    <text evidence="2">The sequence shown here is derived from an EMBL/GenBank/DDBJ whole genome shotgun (WGS) entry which is preliminary data.</text>
</comment>
<dbReference type="STRING" id="1121326.CLMAG_51310"/>
<keyword evidence="1" id="KW-0472">Membrane</keyword>
<keyword evidence="3" id="KW-1185">Reference proteome</keyword>
<dbReference type="Proteomes" id="UP000076603">
    <property type="component" value="Unassembled WGS sequence"/>
</dbReference>
<dbReference type="EMBL" id="LWAE01000008">
    <property type="protein sequence ID" value="KZL89631.1"/>
    <property type="molecule type" value="Genomic_DNA"/>
</dbReference>
<sequence>MGKRDNSLSNVSLSKSKSAELDSSIRKIKKIVIFVLVIFTAIGIYIAKESKEKKDDKNLVGYSVKKEQLVDTCNLVSVEGFYLGKGVLKGEVHYIFQAEKNGQKSNNVDVTDKDIEIIYVSSDTAAEKPGTVKAYARTYTKEDKNKGLKTQNRYFYKVYISDGTIKDCGELTTDPVSSDE</sequence>
<gene>
    <name evidence="2" type="ORF">CLMAG_51310</name>
</gene>